<protein>
    <submittedName>
        <fullName evidence="1">Uncharacterized protein</fullName>
    </submittedName>
</protein>
<dbReference type="EMBL" id="BARS01003849">
    <property type="protein sequence ID" value="GAF69127.1"/>
    <property type="molecule type" value="Genomic_DNA"/>
</dbReference>
<evidence type="ECO:0000313" key="1">
    <source>
        <dbReference type="EMBL" id="GAF69127.1"/>
    </source>
</evidence>
<sequence>MRFKSGTGGEQSYCQWLQNDQANYYKHKNTMYIRNCRVWTDDLSVQRLPTDGPELTDFLSQVEGKTEPLEYVRYNSSGLLVIITQDEKAGFSQKTHHRDASGEEHFRYNWLGRAKAIDNRDAMHKRGWTYFTVSGKINGKKVLGTGRVPFVYAAYLHYPPWLRLRVGSMEIVDSTGDRLFKGLSRPWRGLHTIDAVRRAAAEQRVWFETELLSKGVKAEVTLSHDEGRLIYTIDMEKDVIDKITFLSDEEQVLGELRFSYLQEIDNVGSEFAEPRRKRYQRMNLKKLGMLWLVQLVEETLNNSK</sequence>
<comment type="caution">
    <text evidence="1">The sequence shown here is derived from an EMBL/GenBank/DDBJ whole genome shotgun (WGS) entry which is preliminary data.</text>
</comment>
<feature type="non-terminal residue" evidence="1">
    <location>
        <position position="304"/>
    </location>
</feature>
<accession>X0RZI4</accession>
<organism evidence="1">
    <name type="scientific">marine sediment metagenome</name>
    <dbReference type="NCBI Taxonomy" id="412755"/>
    <lineage>
        <taxon>unclassified sequences</taxon>
        <taxon>metagenomes</taxon>
        <taxon>ecological metagenomes</taxon>
    </lineage>
</organism>
<reference evidence="1" key="1">
    <citation type="journal article" date="2014" name="Front. Microbiol.">
        <title>High frequency of phylogenetically diverse reductive dehalogenase-homologous genes in deep subseafloor sedimentary metagenomes.</title>
        <authorList>
            <person name="Kawai M."/>
            <person name="Futagami T."/>
            <person name="Toyoda A."/>
            <person name="Takaki Y."/>
            <person name="Nishi S."/>
            <person name="Hori S."/>
            <person name="Arai W."/>
            <person name="Tsubouchi T."/>
            <person name="Morono Y."/>
            <person name="Uchiyama I."/>
            <person name="Ito T."/>
            <person name="Fujiyama A."/>
            <person name="Inagaki F."/>
            <person name="Takami H."/>
        </authorList>
    </citation>
    <scope>NUCLEOTIDE SEQUENCE</scope>
    <source>
        <strain evidence="1">Expedition CK06-06</strain>
    </source>
</reference>
<proteinExistence type="predicted"/>
<gene>
    <name evidence="1" type="ORF">S01H1_07463</name>
</gene>
<dbReference type="AlphaFoldDB" id="X0RZI4"/>
<name>X0RZI4_9ZZZZ</name>